<reference evidence="1" key="3">
    <citation type="submission" date="2025-09" db="UniProtKB">
        <authorList>
            <consortium name="Ensembl"/>
        </authorList>
    </citation>
    <scope>IDENTIFICATION</scope>
</reference>
<reference evidence="1" key="2">
    <citation type="submission" date="2025-08" db="UniProtKB">
        <authorList>
            <consortium name="Ensembl"/>
        </authorList>
    </citation>
    <scope>IDENTIFICATION</scope>
</reference>
<evidence type="ECO:0000313" key="1">
    <source>
        <dbReference type="Ensembl" id="ENSOARP00020052703.1"/>
    </source>
</evidence>
<sequence length="109" mass="12332">MMAEESLRILKKPLTQASSNQVKTVSHSTRLGLRIRHPAARQRRTNYNSPPSARRAAPIVRHSCEGRGLYKPRPGSEASFYPAAARRSCSVSWVLCLRWSTPILRHTRP</sequence>
<proteinExistence type="predicted"/>
<protein>
    <submittedName>
        <fullName evidence="1">Uncharacterized protein</fullName>
    </submittedName>
</protein>
<organism evidence="1">
    <name type="scientific">Ovis aries</name>
    <name type="common">Sheep</name>
    <dbReference type="NCBI Taxonomy" id="9940"/>
    <lineage>
        <taxon>Eukaryota</taxon>
        <taxon>Metazoa</taxon>
        <taxon>Chordata</taxon>
        <taxon>Craniata</taxon>
        <taxon>Vertebrata</taxon>
        <taxon>Euteleostomi</taxon>
        <taxon>Mammalia</taxon>
        <taxon>Eutheria</taxon>
        <taxon>Laurasiatheria</taxon>
        <taxon>Artiodactyla</taxon>
        <taxon>Ruminantia</taxon>
        <taxon>Pecora</taxon>
        <taxon>Bovidae</taxon>
        <taxon>Caprinae</taxon>
        <taxon>Ovis</taxon>
    </lineage>
</organism>
<reference evidence="1" key="1">
    <citation type="submission" date="2020-11" db="EMBL/GenBank/DDBJ databases">
        <authorList>
            <person name="Davenport K.M."/>
            <person name="Bickhart D.M."/>
            <person name="Smith T.P.L."/>
            <person name="Murdoch B.M."/>
            <person name="Rosen B.D."/>
        </authorList>
    </citation>
    <scope>NUCLEOTIDE SEQUENCE [LARGE SCALE GENOMIC DNA]</scope>
    <source>
        <strain evidence="1">OAR_USU_Benz2616</strain>
    </source>
</reference>
<dbReference type="Ensembl" id="ENSOART00020067485.1">
    <property type="protein sequence ID" value="ENSOARP00020052703.1"/>
    <property type="gene ID" value="ENSOARG00020037676.1"/>
</dbReference>
<name>A0AC11E118_SHEEP</name>
<accession>A0AC11E118</accession>